<keyword evidence="2" id="KW-1185">Reference proteome</keyword>
<evidence type="ECO:0000313" key="2">
    <source>
        <dbReference type="Proteomes" id="UP000830116"/>
    </source>
</evidence>
<dbReference type="SMART" id="SM00855">
    <property type="entry name" value="PGAM"/>
    <property type="match status" value="1"/>
</dbReference>
<dbReference type="Proteomes" id="UP000830116">
    <property type="component" value="Chromosome"/>
</dbReference>
<dbReference type="InterPro" id="IPR013078">
    <property type="entry name" value="His_Pase_superF_clade-1"/>
</dbReference>
<accession>A0ABY4CCS7</accession>
<evidence type="ECO:0000313" key="1">
    <source>
        <dbReference type="EMBL" id="UOF02643.1"/>
    </source>
</evidence>
<name>A0ABY4CCS7_9BACT</name>
<dbReference type="SUPFAM" id="SSF53254">
    <property type="entry name" value="Phosphoglycerate mutase-like"/>
    <property type="match status" value="1"/>
</dbReference>
<dbReference type="CDD" id="cd07067">
    <property type="entry name" value="HP_PGM_like"/>
    <property type="match status" value="1"/>
</dbReference>
<gene>
    <name evidence="1" type="ORF">MNR06_06730</name>
</gene>
<organism evidence="1 2">
    <name type="scientific">Bdellovibrio reynosensis</name>
    <dbReference type="NCBI Taxonomy" id="2835041"/>
    <lineage>
        <taxon>Bacteria</taxon>
        <taxon>Pseudomonadati</taxon>
        <taxon>Bdellovibrionota</taxon>
        <taxon>Bdellovibrionia</taxon>
        <taxon>Bdellovibrionales</taxon>
        <taxon>Pseudobdellovibrionaceae</taxon>
        <taxon>Bdellovibrio</taxon>
    </lineage>
</organism>
<sequence>MKIYLFRHAQKAMDFSGDPDLTAEGHAQASRLLDKVLKGELPRPMELWVSPKKRTHSTFRPLSQHFDLQMQTHEGLLEQKGDENLTEFRERIAKLFAEAATHADSVIFMCSHYDVVVEAMVAIPCSTDLTGPEFAQWYPCQYAGFQSSPDGVFDFIELKRIAL</sequence>
<reference evidence="1" key="1">
    <citation type="submission" date="2022-03" db="EMBL/GenBank/DDBJ databases">
        <title>Genome Identification and Characterization of new species Bdellovibrio reynosense LBG001 sp. nov. from a Mexico soil sample.</title>
        <authorList>
            <person name="Camilli A."/>
            <person name="Ajao Y."/>
            <person name="Guo X."/>
        </authorList>
    </citation>
    <scope>NUCLEOTIDE SEQUENCE</scope>
    <source>
        <strain evidence="1">LBG001</strain>
    </source>
</reference>
<dbReference type="RefSeq" id="WP_243540372.1">
    <property type="nucleotide sequence ID" value="NZ_CP093442.1"/>
</dbReference>
<proteinExistence type="predicted"/>
<dbReference type="InterPro" id="IPR029033">
    <property type="entry name" value="His_PPase_superfam"/>
</dbReference>
<dbReference type="Pfam" id="PF00300">
    <property type="entry name" value="His_Phos_1"/>
    <property type="match status" value="1"/>
</dbReference>
<protein>
    <submittedName>
        <fullName evidence="1">Histidine phosphatase family protein</fullName>
    </submittedName>
</protein>
<dbReference type="EMBL" id="CP093442">
    <property type="protein sequence ID" value="UOF02643.1"/>
    <property type="molecule type" value="Genomic_DNA"/>
</dbReference>
<dbReference type="Gene3D" id="3.40.50.1240">
    <property type="entry name" value="Phosphoglycerate mutase-like"/>
    <property type="match status" value="1"/>
</dbReference>